<keyword evidence="2" id="KW-0812">Transmembrane</keyword>
<feature type="compositionally biased region" description="Basic and acidic residues" evidence="1">
    <location>
        <begin position="122"/>
        <end position="134"/>
    </location>
</feature>
<dbReference type="AlphaFoldDB" id="M7WY54"/>
<feature type="region of interest" description="Disordered" evidence="1">
    <location>
        <begin position="23"/>
        <end position="81"/>
    </location>
</feature>
<dbReference type="HOGENOM" id="CLU_589440_0_0_1"/>
<feature type="compositionally biased region" description="Basic and acidic residues" evidence="1">
    <location>
        <begin position="411"/>
        <end position="422"/>
    </location>
</feature>
<feature type="compositionally biased region" description="Basic and acidic residues" evidence="1">
    <location>
        <begin position="315"/>
        <end position="337"/>
    </location>
</feature>
<protein>
    <submittedName>
        <fullName evidence="3">Uncharacterized protein</fullName>
    </submittedName>
</protein>
<dbReference type="GeneID" id="27367304"/>
<dbReference type="Proteomes" id="UP000016926">
    <property type="component" value="Unassembled WGS sequence"/>
</dbReference>
<accession>M7WY54</accession>
<feature type="compositionally biased region" description="Low complexity" evidence="1">
    <location>
        <begin position="370"/>
        <end position="379"/>
    </location>
</feature>
<dbReference type="EMBL" id="KB722643">
    <property type="protein sequence ID" value="EMS25562.1"/>
    <property type="molecule type" value="Genomic_DNA"/>
</dbReference>
<feature type="region of interest" description="Disordered" evidence="1">
    <location>
        <begin position="122"/>
        <end position="235"/>
    </location>
</feature>
<dbReference type="RefSeq" id="XP_016276681.1">
    <property type="nucleotide sequence ID" value="XM_016416962.1"/>
</dbReference>
<keyword evidence="2" id="KW-1133">Transmembrane helix</keyword>
<evidence type="ECO:0000313" key="3">
    <source>
        <dbReference type="EMBL" id="EMS25562.1"/>
    </source>
</evidence>
<evidence type="ECO:0000256" key="2">
    <source>
        <dbReference type="SAM" id="Phobius"/>
    </source>
</evidence>
<feature type="compositionally biased region" description="Basic and acidic residues" evidence="1">
    <location>
        <begin position="347"/>
        <end position="367"/>
    </location>
</feature>
<evidence type="ECO:0000256" key="1">
    <source>
        <dbReference type="SAM" id="MobiDB-lite"/>
    </source>
</evidence>
<name>M7WY54_RHOT1</name>
<evidence type="ECO:0000313" key="4">
    <source>
        <dbReference type="Proteomes" id="UP000016926"/>
    </source>
</evidence>
<dbReference type="OrthoDB" id="3203198at2759"/>
<feature type="compositionally biased region" description="Low complexity" evidence="1">
    <location>
        <begin position="386"/>
        <end position="402"/>
    </location>
</feature>
<proteinExistence type="predicted"/>
<feature type="compositionally biased region" description="Basic and acidic residues" evidence="1">
    <location>
        <begin position="430"/>
        <end position="464"/>
    </location>
</feature>
<keyword evidence="4" id="KW-1185">Reference proteome</keyword>
<reference evidence="3 4" key="1">
    <citation type="journal article" date="2012" name="Nat. Commun.">
        <title>A multi-omic map of the lipid-producing yeast Rhodosporidium toruloides.</title>
        <authorList>
            <person name="Zhu Z."/>
            <person name="Zhang S."/>
            <person name="Liu H."/>
            <person name="Shen H."/>
            <person name="Lin X."/>
            <person name="Yang F."/>
            <person name="Zhou Y.J."/>
            <person name="Jin G."/>
            <person name="Ye M."/>
            <person name="Zou H."/>
            <person name="Zou H."/>
            <person name="Zhao Z.K."/>
        </authorList>
    </citation>
    <scope>NUCLEOTIDE SEQUENCE [LARGE SCALE GENOMIC DNA]</scope>
    <source>
        <strain evidence="3 4">NP11</strain>
    </source>
</reference>
<keyword evidence="2" id="KW-0472">Membrane</keyword>
<feature type="compositionally biased region" description="Basic and acidic residues" evidence="1">
    <location>
        <begin position="148"/>
        <end position="195"/>
    </location>
</feature>
<gene>
    <name evidence="3" type="ORF">RHTO_03291</name>
</gene>
<feature type="transmembrane region" description="Helical" evidence="2">
    <location>
        <begin position="82"/>
        <end position="101"/>
    </location>
</feature>
<sequence>MQTARTRIVRTRSLALNVQLPASRRFLTTPSGRPAPVTTDATTNLGRQNPGGYGGGGPIPQSTPGGGPRGPTPPPPKKGGSAAVPLAVLVLVGAGSAAYYMTQEDKPKEAFAHDVKALQQGAKHELDTLRHEGARSTSEPLGPTSPDAAREAHSFADKLRSPDDRFGAKQVKDSLRSGEREASSFGHEVKDEVRRFGNKLSSEGESVFGDAKREASRFGSAVHNEAHAHAHSWKPSLDELKRYRDMLRSPDDKYGYDQVVDAFRGKGVDVTTVGRNPWFDWMGPGHSIRRASVVRKIDDLEREGKSALENAADSVKNEYERAKSAASDFGHEVKSETKSWLNWGSKQAEDAKDKTEAELERAKHAAKNEASSWSSWTSAKADEAKSALSSATSSAEHSAKSAYNDTASSLEHAKDKTVDEGKSWWNWSGEKAEQGKEGIKEGLLKAERGVERGAQEAQRETKKL</sequence>
<organism evidence="3 4">
    <name type="scientific">Rhodotorula toruloides (strain NP11)</name>
    <name type="common">Yeast</name>
    <name type="synonym">Rhodosporidium toruloides</name>
    <dbReference type="NCBI Taxonomy" id="1130832"/>
    <lineage>
        <taxon>Eukaryota</taxon>
        <taxon>Fungi</taxon>
        <taxon>Dikarya</taxon>
        <taxon>Basidiomycota</taxon>
        <taxon>Pucciniomycotina</taxon>
        <taxon>Microbotryomycetes</taxon>
        <taxon>Sporidiobolales</taxon>
        <taxon>Sporidiobolaceae</taxon>
        <taxon>Rhodotorula</taxon>
    </lineage>
</organism>
<feature type="region of interest" description="Disordered" evidence="1">
    <location>
        <begin position="303"/>
        <end position="464"/>
    </location>
</feature>
<feature type="compositionally biased region" description="Gly residues" evidence="1">
    <location>
        <begin position="49"/>
        <end position="69"/>
    </location>
</feature>